<name>A0A645D994_9ZZZZ</name>
<reference evidence="1" key="1">
    <citation type="submission" date="2019-08" db="EMBL/GenBank/DDBJ databases">
        <authorList>
            <person name="Kucharzyk K."/>
            <person name="Murdoch R.W."/>
            <person name="Higgins S."/>
            <person name="Loffler F."/>
        </authorList>
    </citation>
    <scope>NUCLEOTIDE SEQUENCE</scope>
</reference>
<evidence type="ECO:0000313" key="1">
    <source>
        <dbReference type="EMBL" id="MPM85775.1"/>
    </source>
</evidence>
<accession>A0A645D994</accession>
<proteinExistence type="predicted"/>
<dbReference type="AlphaFoldDB" id="A0A645D994"/>
<organism evidence="1">
    <name type="scientific">bioreactor metagenome</name>
    <dbReference type="NCBI Taxonomy" id="1076179"/>
    <lineage>
        <taxon>unclassified sequences</taxon>
        <taxon>metagenomes</taxon>
        <taxon>ecological metagenomes</taxon>
    </lineage>
</organism>
<dbReference type="EMBL" id="VSSQ01033982">
    <property type="protein sequence ID" value="MPM85775.1"/>
    <property type="molecule type" value="Genomic_DNA"/>
</dbReference>
<protein>
    <submittedName>
        <fullName evidence="1">Uncharacterized protein</fullName>
    </submittedName>
</protein>
<comment type="caution">
    <text evidence="1">The sequence shown here is derived from an EMBL/GenBank/DDBJ whole genome shotgun (WGS) entry which is preliminary data.</text>
</comment>
<gene>
    <name evidence="1" type="ORF">SDC9_132856</name>
</gene>
<sequence>MAAGGIVAFEFVENSGRGVERLFEEVGPDQRRGPVHLVKIQNFFRNVEPGRGIVELLNRQIVAEHMAELLEGHRLKGAGIEQRSGLVLHMRPDVVPLLRHLLFFEIGLVRHGFVGVSHGSRFLC</sequence>